<dbReference type="InterPro" id="IPR028896">
    <property type="entry name" value="GcvT/YgfZ/DmdA"/>
</dbReference>
<keyword evidence="4 7" id="KW-0808">Transferase</keyword>
<evidence type="ECO:0000256" key="8">
    <source>
        <dbReference type="PIRSR" id="PIRSR006487-1"/>
    </source>
</evidence>
<dbReference type="NCBIfam" id="TIGR00528">
    <property type="entry name" value="gcvT"/>
    <property type="match status" value="1"/>
</dbReference>
<dbReference type="RefSeq" id="WP_131289133.1">
    <property type="nucleotide sequence ID" value="NZ_SJKA01000005.1"/>
</dbReference>
<dbReference type="SUPFAM" id="SSF103025">
    <property type="entry name" value="Folate-binding domain"/>
    <property type="match status" value="1"/>
</dbReference>
<reference evidence="11 12" key="1">
    <citation type="submission" date="2019-02" db="EMBL/GenBank/DDBJ databases">
        <title>Kribbella capetownensis sp. nov. and Kribbella speibonae sp. nov., isolated from soil.</title>
        <authorList>
            <person name="Curtis S.M."/>
            <person name="Norton I."/>
            <person name="Everest G.J."/>
            <person name="Meyers P.R."/>
        </authorList>
    </citation>
    <scope>NUCLEOTIDE SEQUENCE [LARGE SCALE GENOMIC DNA]</scope>
    <source>
        <strain evidence="11 12">DSM 27082</strain>
    </source>
</reference>
<dbReference type="InterPro" id="IPR022903">
    <property type="entry name" value="GcvT_bac"/>
</dbReference>
<evidence type="ECO:0000256" key="5">
    <source>
        <dbReference type="ARBA" id="ARBA00031395"/>
    </source>
</evidence>
<protein>
    <recommendedName>
        <fullName evidence="2 7">Aminomethyltransferase</fullName>
        <ecNumber evidence="2 7">2.1.2.10</ecNumber>
    </recommendedName>
    <alternativeName>
        <fullName evidence="5 7">Glycine cleavage system T protein</fullName>
    </alternativeName>
</protein>
<dbReference type="Gene3D" id="2.40.30.110">
    <property type="entry name" value="Aminomethyltransferase beta-barrel domains"/>
    <property type="match status" value="1"/>
</dbReference>
<dbReference type="InterPro" id="IPR006222">
    <property type="entry name" value="GCVT_N"/>
</dbReference>
<evidence type="ECO:0000256" key="3">
    <source>
        <dbReference type="ARBA" id="ARBA00022576"/>
    </source>
</evidence>
<dbReference type="InterPro" id="IPR027266">
    <property type="entry name" value="TrmE/GcvT-like"/>
</dbReference>
<dbReference type="GO" id="GO:0032259">
    <property type="term" value="P:methylation"/>
    <property type="evidence" value="ECO:0007669"/>
    <property type="project" value="UniProtKB-KW"/>
</dbReference>
<accession>A0A4R0IMF9</accession>
<dbReference type="PANTHER" id="PTHR43757:SF2">
    <property type="entry name" value="AMINOMETHYLTRANSFERASE, MITOCHONDRIAL"/>
    <property type="match status" value="1"/>
</dbReference>
<keyword evidence="12" id="KW-1185">Reference proteome</keyword>
<feature type="binding site" evidence="8">
    <location>
        <position position="205"/>
    </location>
    <ligand>
        <name>substrate</name>
    </ligand>
</feature>
<comment type="catalytic activity">
    <reaction evidence="6 7">
        <text>N(6)-[(R)-S(8)-aminomethyldihydrolipoyl]-L-lysyl-[protein] + (6S)-5,6,7,8-tetrahydrofolate = N(6)-[(R)-dihydrolipoyl]-L-lysyl-[protein] + (6R)-5,10-methylene-5,6,7,8-tetrahydrofolate + NH4(+)</text>
        <dbReference type="Rhea" id="RHEA:16945"/>
        <dbReference type="Rhea" id="RHEA-COMP:10475"/>
        <dbReference type="Rhea" id="RHEA-COMP:10492"/>
        <dbReference type="ChEBI" id="CHEBI:15636"/>
        <dbReference type="ChEBI" id="CHEBI:28938"/>
        <dbReference type="ChEBI" id="CHEBI:57453"/>
        <dbReference type="ChEBI" id="CHEBI:83100"/>
        <dbReference type="ChEBI" id="CHEBI:83143"/>
        <dbReference type="EC" id="2.1.2.10"/>
    </reaction>
</comment>
<organism evidence="11 12">
    <name type="scientific">Kribbella sindirgiensis</name>
    <dbReference type="NCBI Taxonomy" id="1124744"/>
    <lineage>
        <taxon>Bacteria</taxon>
        <taxon>Bacillati</taxon>
        <taxon>Actinomycetota</taxon>
        <taxon>Actinomycetes</taxon>
        <taxon>Propionibacteriales</taxon>
        <taxon>Kribbellaceae</taxon>
        <taxon>Kribbella</taxon>
    </lineage>
</organism>
<dbReference type="NCBIfam" id="NF001567">
    <property type="entry name" value="PRK00389.1"/>
    <property type="match status" value="1"/>
</dbReference>
<dbReference type="GO" id="GO:0008168">
    <property type="term" value="F:methyltransferase activity"/>
    <property type="evidence" value="ECO:0007669"/>
    <property type="project" value="UniProtKB-KW"/>
</dbReference>
<dbReference type="GO" id="GO:0004047">
    <property type="term" value="F:aminomethyltransferase activity"/>
    <property type="evidence" value="ECO:0007669"/>
    <property type="project" value="UniProtKB-UniRule"/>
</dbReference>
<dbReference type="InterPro" id="IPR013977">
    <property type="entry name" value="GcvT_C"/>
</dbReference>
<dbReference type="HAMAP" id="MF_00259">
    <property type="entry name" value="GcvT"/>
    <property type="match status" value="1"/>
</dbReference>
<evidence type="ECO:0000256" key="2">
    <source>
        <dbReference type="ARBA" id="ARBA00012616"/>
    </source>
</evidence>
<dbReference type="AlphaFoldDB" id="A0A4R0IMF9"/>
<feature type="domain" description="Aminomethyltransferase C-terminal" evidence="10">
    <location>
        <begin position="293"/>
        <end position="368"/>
    </location>
</feature>
<evidence type="ECO:0000259" key="10">
    <source>
        <dbReference type="Pfam" id="PF08669"/>
    </source>
</evidence>
<dbReference type="InterPro" id="IPR006223">
    <property type="entry name" value="GcvT"/>
</dbReference>
<dbReference type="GO" id="GO:0005829">
    <property type="term" value="C:cytosol"/>
    <property type="evidence" value="ECO:0007669"/>
    <property type="project" value="TreeGrafter"/>
</dbReference>
<evidence type="ECO:0000256" key="7">
    <source>
        <dbReference type="HAMAP-Rule" id="MF_00259"/>
    </source>
</evidence>
<comment type="similarity">
    <text evidence="1 7">Belongs to the GcvT family.</text>
</comment>
<evidence type="ECO:0000256" key="1">
    <source>
        <dbReference type="ARBA" id="ARBA00008609"/>
    </source>
</evidence>
<dbReference type="GO" id="GO:0008483">
    <property type="term" value="F:transaminase activity"/>
    <property type="evidence" value="ECO:0007669"/>
    <property type="project" value="UniProtKB-KW"/>
</dbReference>
<evidence type="ECO:0000256" key="4">
    <source>
        <dbReference type="ARBA" id="ARBA00022679"/>
    </source>
</evidence>
<evidence type="ECO:0000313" key="11">
    <source>
        <dbReference type="EMBL" id="TCC33570.1"/>
    </source>
</evidence>
<dbReference type="Pfam" id="PF08669">
    <property type="entry name" value="GCV_T_C"/>
    <property type="match status" value="1"/>
</dbReference>
<evidence type="ECO:0000259" key="9">
    <source>
        <dbReference type="Pfam" id="PF01571"/>
    </source>
</evidence>
<keyword evidence="11" id="KW-0489">Methyltransferase</keyword>
<dbReference type="Proteomes" id="UP000292695">
    <property type="component" value="Unassembled WGS sequence"/>
</dbReference>
<evidence type="ECO:0000256" key="6">
    <source>
        <dbReference type="ARBA" id="ARBA00047665"/>
    </source>
</evidence>
<comment type="subunit">
    <text evidence="7">The glycine cleavage system is composed of four proteins: P, T, L and H.</text>
</comment>
<dbReference type="EMBL" id="SJKA01000005">
    <property type="protein sequence ID" value="TCC33570.1"/>
    <property type="molecule type" value="Genomic_DNA"/>
</dbReference>
<dbReference type="Gene3D" id="3.30.1360.120">
    <property type="entry name" value="Probable tRNA modification gtpase trme, domain 1"/>
    <property type="match status" value="1"/>
</dbReference>
<dbReference type="PANTHER" id="PTHR43757">
    <property type="entry name" value="AMINOMETHYLTRANSFERASE"/>
    <property type="match status" value="1"/>
</dbReference>
<dbReference type="SUPFAM" id="SSF101790">
    <property type="entry name" value="Aminomethyltransferase beta-barrel domain"/>
    <property type="match status" value="1"/>
</dbReference>
<feature type="domain" description="GCVT N-terminal" evidence="9">
    <location>
        <begin position="16"/>
        <end position="272"/>
    </location>
</feature>
<evidence type="ECO:0000313" key="12">
    <source>
        <dbReference type="Proteomes" id="UP000292695"/>
    </source>
</evidence>
<proteinExistence type="inferred from homology"/>
<comment type="caution">
    <text evidence="11">The sequence shown here is derived from an EMBL/GenBank/DDBJ whole genome shotgun (WGS) entry which is preliminary data.</text>
</comment>
<comment type="function">
    <text evidence="7">The glycine cleavage system catalyzes the degradation of glycine.</text>
</comment>
<name>A0A4R0IMF9_9ACTN</name>
<dbReference type="Pfam" id="PF01571">
    <property type="entry name" value="GCV_T"/>
    <property type="match status" value="1"/>
</dbReference>
<dbReference type="EC" id="2.1.2.10" evidence="2 7"/>
<dbReference type="PIRSF" id="PIRSF006487">
    <property type="entry name" value="GcvT"/>
    <property type="match status" value="1"/>
</dbReference>
<keyword evidence="3 7" id="KW-0032">Aminotransferase</keyword>
<dbReference type="GO" id="GO:0019464">
    <property type="term" value="P:glycine decarboxylation via glycine cleavage system"/>
    <property type="evidence" value="ECO:0007669"/>
    <property type="project" value="UniProtKB-UniRule"/>
</dbReference>
<dbReference type="InterPro" id="IPR029043">
    <property type="entry name" value="GcvT/YgfZ_C"/>
</dbReference>
<dbReference type="Gene3D" id="3.30.70.1400">
    <property type="entry name" value="Aminomethyltransferase beta-barrel domains"/>
    <property type="match status" value="1"/>
</dbReference>
<dbReference type="OrthoDB" id="9774591at2"/>
<dbReference type="GO" id="GO:0005960">
    <property type="term" value="C:glycine cleavage complex"/>
    <property type="evidence" value="ECO:0007669"/>
    <property type="project" value="InterPro"/>
</dbReference>
<gene>
    <name evidence="7 11" type="primary">gcvT</name>
    <name evidence="11" type="ORF">E0H50_16530</name>
</gene>
<sequence>MTPSSSQSPVLKKSPLHERHVALGAKFAEFGGWEMPLEYSGVVAEHTAVRTSVGVFDVSHLGKATVKGPGAAAYVNACLTNDLGKIAPGQAQYTLCCNENGGVVDDLIAYLHADDDVFLIPNAANTAEVVRLLQADAPDGVEVTNVHDDYAILAVQGANSDEVVSAIGLPTGRDGMDYMSFATADFGGTPVVVCRTGYTGERGFELVVPNAAAVAVFDALLAAGEQYGIVPAGLGARDTLRTEMGYPLHGQDIAPDITPVQARSGWAVGWKKEHFWGDAALRAEKERGPARILRGLRAAGRGIPRPHMAVLDQSGTALGEVTSGTFSPTLKKGIALALLDASVKEGDQVTVDIRGRGETFDVVKPPFVTVHVR</sequence>
<dbReference type="Gene3D" id="4.10.1250.10">
    <property type="entry name" value="Aminomethyltransferase fragment"/>
    <property type="match status" value="1"/>
</dbReference>